<dbReference type="GO" id="GO:0016835">
    <property type="term" value="F:carbon-oxygen lyase activity"/>
    <property type="evidence" value="ECO:0007669"/>
    <property type="project" value="UniProtKB-UniRule"/>
</dbReference>
<feature type="domain" description="SIS" evidence="13">
    <location>
        <begin position="65"/>
        <end position="228"/>
    </location>
</feature>
<comment type="similarity">
    <text evidence="7 12">Belongs to the GCKR-like family. MurNAc-6-P etherase subfamily.</text>
</comment>
<comment type="pathway">
    <text evidence="5">Amino-sugar metabolism; 1,6-anhydro-N-acetylmuramate degradation.</text>
</comment>
<dbReference type="PROSITE" id="PS01272">
    <property type="entry name" value="GCKR"/>
    <property type="match status" value="1"/>
</dbReference>
<keyword evidence="3 12" id="KW-0119">Carbohydrate metabolism</keyword>
<dbReference type="FunFam" id="1.10.8.1080:FF:000001">
    <property type="entry name" value="N-acetylmuramic acid 6-phosphate etherase"/>
    <property type="match status" value="1"/>
</dbReference>
<dbReference type="EC" id="4.2.1.126" evidence="8 12"/>
<comment type="subunit">
    <text evidence="1 12">Homodimer.</text>
</comment>
<dbReference type="CDD" id="cd05007">
    <property type="entry name" value="SIS_Etherase"/>
    <property type="match status" value="1"/>
</dbReference>
<comment type="catalytic activity">
    <reaction evidence="4 12">
        <text>N-acetyl-D-muramate 6-phosphate + H2O = N-acetyl-D-glucosamine 6-phosphate + (R)-lactate</text>
        <dbReference type="Rhea" id="RHEA:26410"/>
        <dbReference type="ChEBI" id="CHEBI:15377"/>
        <dbReference type="ChEBI" id="CHEBI:16004"/>
        <dbReference type="ChEBI" id="CHEBI:57513"/>
        <dbReference type="ChEBI" id="CHEBI:58722"/>
        <dbReference type="EC" id="4.2.1.126"/>
    </reaction>
</comment>
<dbReference type="GO" id="GO:0097173">
    <property type="term" value="P:N-acetylmuramic acid catabolic process"/>
    <property type="evidence" value="ECO:0007669"/>
    <property type="project" value="UniProtKB-UniPathway"/>
</dbReference>
<dbReference type="GO" id="GO:0016803">
    <property type="term" value="F:ether hydrolase activity"/>
    <property type="evidence" value="ECO:0007669"/>
    <property type="project" value="TreeGrafter"/>
</dbReference>
<dbReference type="NCBIfam" id="TIGR00274">
    <property type="entry name" value="N-acetylmuramic acid 6-phosphate etherase"/>
    <property type="match status" value="1"/>
</dbReference>
<evidence type="ECO:0000256" key="4">
    <source>
        <dbReference type="ARBA" id="ARBA00051747"/>
    </source>
</evidence>
<evidence type="ECO:0000256" key="5">
    <source>
        <dbReference type="ARBA" id="ARBA00060595"/>
    </source>
</evidence>
<name>A0A7R7DJP6_9ACTN</name>
<dbReference type="SUPFAM" id="SSF53697">
    <property type="entry name" value="SIS domain"/>
    <property type="match status" value="1"/>
</dbReference>
<feature type="active site" evidence="12">
    <location>
        <position position="124"/>
    </location>
</feature>
<proteinExistence type="inferred from homology"/>
<evidence type="ECO:0000259" key="13">
    <source>
        <dbReference type="PROSITE" id="PS51464"/>
    </source>
</evidence>
<organism evidence="14 15">
    <name type="scientific">Actinocatenispora thailandica</name>
    <dbReference type="NCBI Taxonomy" id="227318"/>
    <lineage>
        <taxon>Bacteria</taxon>
        <taxon>Bacillati</taxon>
        <taxon>Actinomycetota</taxon>
        <taxon>Actinomycetes</taxon>
        <taxon>Micromonosporales</taxon>
        <taxon>Micromonosporaceae</taxon>
        <taxon>Actinocatenispora</taxon>
    </lineage>
</organism>
<dbReference type="AlphaFoldDB" id="A0A7R7DJP6"/>
<dbReference type="Gene3D" id="3.40.50.10490">
    <property type="entry name" value="Glucose-6-phosphate isomerase like protein, domain 1"/>
    <property type="match status" value="1"/>
</dbReference>
<dbReference type="EMBL" id="AP023355">
    <property type="protein sequence ID" value="BCJ32801.1"/>
    <property type="molecule type" value="Genomic_DNA"/>
</dbReference>
<evidence type="ECO:0000313" key="14">
    <source>
        <dbReference type="EMBL" id="BCJ32801.1"/>
    </source>
</evidence>
<dbReference type="NCBIfam" id="NF009222">
    <property type="entry name" value="PRK12570.1"/>
    <property type="match status" value="1"/>
</dbReference>
<evidence type="ECO:0000256" key="2">
    <source>
        <dbReference type="ARBA" id="ARBA00023239"/>
    </source>
</evidence>
<evidence type="ECO:0000256" key="8">
    <source>
        <dbReference type="ARBA" id="ARBA00067056"/>
    </source>
</evidence>
<dbReference type="InterPro" id="IPR001347">
    <property type="entry name" value="SIS_dom"/>
</dbReference>
<dbReference type="KEGG" id="atl:Athai_03040"/>
<dbReference type="GO" id="GO:0097367">
    <property type="term" value="F:carbohydrate derivative binding"/>
    <property type="evidence" value="ECO:0007669"/>
    <property type="project" value="InterPro"/>
</dbReference>
<sequence>MSQAASRAVRSDLAQLRTEQTDPRYAEIDRLPTAQLAALMNEADAGVPAAVAAAIPAVVPAIDAIVERLAAGGRLIYVGAGTPGRIGLLDAAECPPTFGTDPETVQGIIAGGSTAITRAVEGVEDDAEAGVTDLAARDVGAGDAVLGLTASGRTPYVLAALAEARRRGAVTVGLSCNADAELSDVVEFPVEVAVGPEFIAGSTRLKAGTAQKLVLNMISTISMVRLGKTHGNLMVDLVATNEKLQARAIRMVQEITGAAAEVAEAALNDAGRHVKTAVVMIERGTDANTARALIQAGQGRLGAALTIPLP</sequence>
<dbReference type="InterPro" id="IPR005486">
    <property type="entry name" value="Glucokinase_regulatory_CS"/>
</dbReference>
<dbReference type="Proteomes" id="UP000611640">
    <property type="component" value="Chromosome"/>
</dbReference>
<evidence type="ECO:0000256" key="12">
    <source>
        <dbReference type="HAMAP-Rule" id="MF_00068"/>
    </source>
</evidence>
<dbReference type="GO" id="GO:0009254">
    <property type="term" value="P:peptidoglycan turnover"/>
    <property type="evidence" value="ECO:0007669"/>
    <property type="project" value="TreeGrafter"/>
</dbReference>
<evidence type="ECO:0000256" key="7">
    <source>
        <dbReference type="ARBA" id="ARBA00061234"/>
    </source>
</evidence>
<dbReference type="InterPro" id="IPR040190">
    <property type="entry name" value="MURQ/GCKR"/>
</dbReference>
<comment type="function">
    <text evidence="12">Specifically catalyzes the cleavage of the D-lactyl ether substituent of MurNAc 6-phosphate, producing GlcNAc 6-phosphate and D-lactate.</text>
</comment>
<dbReference type="FunFam" id="3.40.50.10490:FF:000014">
    <property type="entry name" value="N-acetylmuramic acid 6-phosphate etherase"/>
    <property type="match status" value="1"/>
</dbReference>
<dbReference type="PANTHER" id="PTHR10088">
    <property type="entry name" value="GLUCOKINASE REGULATORY PROTEIN"/>
    <property type="match status" value="1"/>
</dbReference>
<dbReference type="GO" id="GO:0046348">
    <property type="term" value="P:amino sugar catabolic process"/>
    <property type="evidence" value="ECO:0007669"/>
    <property type="project" value="InterPro"/>
</dbReference>
<dbReference type="HAMAP" id="MF_00068">
    <property type="entry name" value="MurQ"/>
    <property type="match status" value="1"/>
</dbReference>
<comment type="miscellaneous">
    <text evidence="12">A lyase-type mechanism (elimination/hydration) is suggested for the cleavage of the lactyl ether bond of MurNAc 6-phosphate, with the formation of an alpha,beta-unsaturated aldehyde intermediate with (E)-stereochemistry, followed by the syn addition of water to give product.</text>
</comment>
<evidence type="ECO:0000256" key="10">
    <source>
        <dbReference type="ARBA" id="ARBA00077905"/>
    </source>
</evidence>
<reference evidence="14 15" key="1">
    <citation type="submission" date="2020-08" db="EMBL/GenBank/DDBJ databases">
        <title>Whole genome shotgun sequence of Actinocatenispora thailandica NBRC 105041.</title>
        <authorList>
            <person name="Komaki H."/>
            <person name="Tamura T."/>
        </authorList>
    </citation>
    <scope>NUCLEOTIDE SEQUENCE [LARGE SCALE GENOMIC DNA]</scope>
    <source>
        <strain evidence="14 15">NBRC 105041</strain>
    </source>
</reference>
<protein>
    <recommendedName>
        <fullName evidence="9 12">N-acetylmuramic acid 6-phosphate etherase</fullName>
        <shortName evidence="12">MurNAc-6-P etherase</shortName>
        <ecNumber evidence="8 12">4.2.1.126</ecNumber>
    </recommendedName>
    <alternativeName>
        <fullName evidence="11 12">N-acetylmuramic acid 6-phosphate hydrolase</fullName>
    </alternativeName>
    <alternativeName>
        <fullName evidence="10 12">N-acetylmuramic acid 6-phosphate lyase</fullName>
    </alternativeName>
</protein>
<gene>
    <name evidence="12 14" type="primary">murQ</name>
    <name evidence="14" type="ORF">Athai_03040</name>
</gene>
<dbReference type="RefSeq" id="WP_203959793.1">
    <property type="nucleotide sequence ID" value="NZ_AP023355.1"/>
</dbReference>
<evidence type="ECO:0000256" key="6">
    <source>
        <dbReference type="ARBA" id="ARBA00060672"/>
    </source>
</evidence>
<evidence type="ECO:0000256" key="9">
    <source>
        <dbReference type="ARBA" id="ARBA00070061"/>
    </source>
</evidence>
<evidence type="ECO:0000256" key="1">
    <source>
        <dbReference type="ARBA" id="ARBA00011738"/>
    </source>
</evidence>
<dbReference type="PANTHER" id="PTHR10088:SF4">
    <property type="entry name" value="GLUCOKINASE REGULATORY PROTEIN"/>
    <property type="match status" value="1"/>
</dbReference>
<evidence type="ECO:0000256" key="11">
    <source>
        <dbReference type="ARBA" id="ARBA00084049"/>
    </source>
</evidence>
<feature type="active site" description="Proton donor" evidence="12">
    <location>
        <position position="93"/>
    </location>
</feature>
<comment type="pathway">
    <text evidence="6">Cell wall biogenesis.</text>
</comment>
<evidence type="ECO:0000256" key="3">
    <source>
        <dbReference type="ARBA" id="ARBA00023277"/>
    </source>
</evidence>
<accession>A0A7R7DJP6</accession>
<dbReference type="Gene3D" id="1.10.8.1080">
    <property type="match status" value="1"/>
</dbReference>
<dbReference type="NCBIfam" id="NF003915">
    <property type="entry name" value="PRK05441.1"/>
    <property type="match status" value="1"/>
</dbReference>
<keyword evidence="15" id="KW-1185">Reference proteome</keyword>
<dbReference type="UniPathway" id="UPA00342"/>
<dbReference type="InterPro" id="IPR046348">
    <property type="entry name" value="SIS_dom_sf"/>
</dbReference>
<dbReference type="PROSITE" id="PS51464">
    <property type="entry name" value="SIS"/>
    <property type="match status" value="1"/>
</dbReference>
<dbReference type="Pfam" id="PF22645">
    <property type="entry name" value="GKRP_SIS_N"/>
    <property type="match status" value="1"/>
</dbReference>
<evidence type="ECO:0000313" key="15">
    <source>
        <dbReference type="Proteomes" id="UP000611640"/>
    </source>
</evidence>
<keyword evidence="2 12" id="KW-0456">Lyase</keyword>
<comment type="pathway">
    <text evidence="12">Amino-sugar metabolism; N-acetylmuramate degradation.</text>
</comment>
<dbReference type="InterPro" id="IPR005488">
    <property type="entry name" value="Etherase_MurQ"/>
</dbReference>